<sequence>MKILYTLIFTLLVISQVKSQDKFITKTGYVSFFSHSLVEDIKAENNQGLSIIDTKTGEIVVQLLMRSFMFKKSLMQEHFNENYIESDTYPKAIFKGKILNYNQLVNENSDAEIEGTLFVHGKEKEIKIKVKAHKISEEIIISGDFKVEVADFDIKIPRIVVNNIAKIVKVSFEFHYTPYK</sequence>
<dbReference type="InterPro" id="IPR036761">
    <property type="entry name" value="TTHA0802/YceI-like_sf"/>
</dbReference>
<protein>
    <recommendedName>
        <fullName evidence="1">Lipid/polyisoprenoid-binding YceI-like domain-containing protein</fullName>
    </recommendedName>
</protein>
<dbReference type="STRING" id="1622118.Lupro_11675"/>
<dbReference type="PATRIC" id="fig|1622118.3.peg.2401"/>
<reference evidence="2 3" key="2">
    <citation type="journal article" date="2016" name="Int. J. Syst. Evol. Microbiol.">
        <title>Lutibacter profundi sp. nov., isolated from a deep-sea hydrothermal system on the Arctic Mid-Ocean Ridge and emended description of the genus Lutibacter.</title>
        <authorList>
            <person name="Le Moine Bauer S."/>
            <person name="Roalkvam I."/>
            <person name="Steen I.H."/>
            <person name="Dahle H."/>
        </authorList>
    </citation>
    <scope>NUCLEOTIDE SEQUENCE [LARGE SCALE GENOMIC DNA]</scope>
    <source>
        <strain evidence="2 3">LP1</strain>
    </source>
</reference>
<proteinExistence type="predicted"/>
<dbReference type="SUPFAM" id="SSF101874">
    <property type="entry name" value="YceI-like"/>
    <property type="match status" value="1"/>
</dbReference>
<gene>
    <name evidence="2" type="ORF">Lupro_11675</name>
</gene>
<dbReference type="OrthoDB" id="116832at2"/>
<name>A0A0X8G898_9FLAO</name>
<reference evidence="3" key="1">
    <citation type="submission" date="2015-12" db="EMBL/GenBank/DDBJ databases">
        <title>Complete genome sequence of Lutibacter profundus strain LP1.</title>
        <authorList>
            <person name="Wissuwa J."/>
            <person name="Le Moine Bauer S."/>
            <person name="Stokke R."/>
            <person name="Dahle H."/>
            <person name="Steen I.H."/>
        </authorList>
    </citation>
    <scope>NUCLEOTIDE SEQUENCE [LARGE SCALE GENOMIC DNA]</scope>
    <source>
        <strain evidence="3">LP1</strain>
    </source>
</reference>
<keyword evidence="3" id="KW-1185">Reference proteome</keyword>
<dbReference type="RefSeq" id="WP_068210522.1">
    <property type="nucleotide sequence ID" value="NZ_CP013355.1"/>
</dbReference>
<evidence type="ECO:0000259" key="1">
    <source>
        <dbReference type="Pfam" id="PF04264"/>
    </source>
</evidence>
<accession>A0A0X8G898</accession>
<dbReference type="KEGG" id="lut:Lupro_11675"/>
<dbReference type="AlphaFoldDB" id="A0A0X8G898"/>
<dbReference type="EMBL" id="CP013355">
    <property type="protein sequence ID" value="AMC11884.1"/>
    <property type="molecule type" value="Genomic_DNA"/>
</dbReference>
<evidence type="ECO:0000313" key="2">
    <source>
        <dbReference type="EMBL" id="AMC11884.1"/>
    </source>
</evidence>
<dbReference type="Gene3D" id="2.40.128.110">
    <property type="entry name" value="Lipid/polyisoprenoid-binding, YceI-like"/>
    <property type="match status" value="1"/>
</dbReference>
<organism evidence="2 3">
    <name type="scientific">Lutibacter profundi</name>
    <dbReference type="NCBI Taxonomy" id="1622118"/>
    <lineage>
        <taxon>Bacteria</taxon>
        <taxon>Pseudomonadati</taxon>
        <taxon>Bacteroidota</taxon>
        <taxon>Flavobacteriia</taxon>
        <taxon>Flavobacteriales</taxon>
        <taxon>Flavobacteriaceae</taxon>
        <taxon>Lutibacter</taxon>
    </lineage>
</organism>
<dbReference type="InterPro" id="IPR007372">
    <property type="entry name" value="Lipid/polyisoprenoid-bd_YceI"/>
</dbReference>
<dbReference type="Pfam" id="PF04264">
    <property type="entry name" value="YceI"/>
    <property type="match status" value="1"/>
</dbReference>
<feature type="domain" description="Lipid/polyisoprenoid-binding YceI-like" evidence="1">
    <location>
        <begin position="53"/>
        <end position="174"/>
    </location>
</feature>
<evidence type="ECO:0000313" key="3">
    <source>
        <dbReference type="Proteomes" id="UP000059672"/>
    </source>
</evidence>
<dbReference type="Proteomes" id="UP000059672">
    <property type="component" value="Chromosome"/>
</dbReference>